<dbReference type="PROSITE" id="PS51147">
    <property type="entry name" value="PFTA"/>
    <property type="match status" value="1"/>
</dbReference>
<keyword evidence="4" id="KW-0677">Repeat</keyword>
<dbReference type="Proteomes" id="UP000694240">
    <property type="component" value="Chromosome 6"/>
</dbReference>
<dbReference type="InterPro" id="IPR002088">
    <property type="entry name" value="Prenyl_trans_a"/>
</dbReference>
<evidence type="ECO:0000256" key="3">
    <source>
        <dbReference type="ARBA" id="ARBA00022679"/>
    </source>
</evidence>
<proteinExistence type="inferred from homology"/>
<reference evidence="5 6" key="1">
    <citation type="submission" date="2020-12" db="EMBL/GenBank/DDBJ databases">
        <title>Concerted genomic and epigenomic changes stabilize Arabidopsis allopolyploids.</title>
        <authorList>
            <person name="Chen Z."/>
        </authorList>
    </citation>
    <scope>NUCLEOTIDE SEQUENCE [LARGE SCALE GENOMIC DNA]</scope>
    <source>
        <strain evidence="5">Allo738</strain>
        <tissue evidence="5">Leaf</tissue>
    </source>
</reference>
<evidence type="ECO:0000313" key="5">
    <source>
        <dbReference type="EMBL" id="KAG7593752.1"/>
    </source>
</evidence>
<organism evidence="5 6">
    <name type="scientific">Arabidopsis thaliana x Arabidopsis arenosa</name>
    <dbReference type="NCBI Taxonomy" id="1240361"/>
    <lineage>
        <taxon>Eukaryota</taxon>
        <taxon>Viridiplantae</taxon>
        <taxon>Streptophyta</taxon>
        <taxon>Embryophyta</taxon>
        <taxon>Tracheophyta</taxon>
        <taxon>Spermatophyta</taxon>
        <taxon>Magnoliopsida</taxon>
        <taxon>eudicotyledons</taxon>
        <taxon>Gunneridae</taxon>
        <taxon>Pentapetalae</taxon>
        <taxon>rosids</taxon>
        <taxon>malvids</taxon>
        <taxon>Brassicales</taxon>
        <taxon>Brassicaceae</taxon>
        <taxon>Camelineae</taxon>
        <taxon>Arabidopsis</taxon>
    </lineage>
</organism>
<evidence type="ECO:0000256" key="1">
    <source>
        <dbReference type="ARBA" id="ARBA00006734"/>
    </source>
</evidence>
<name>A0A8T2C6S1_9BRAS</name>
<dbReference type="GO" id="GO:0004660">
    <property type="term" value="F:protein farnesyltransferase activity"/>
    <property type="evidence" value="ECO:0007669"/>
    <property type="project" value="TreeGrafter"/>
</dbReference>
<dbReference type="GO" id="GO:0004662">
    <property type="term" value="F:CAAX-protein geranylgeranyltransferase activity"/>
    <property type="evidence" value="ECO:0007669"/>
    <property type="project" value="TreeGrafter"/>
</dbReference>
<evidence type="ECO:0000256" key="4">
    <source>
        <dbReference type="ARBA" id="ARBA00022737"/>
    </source>
</evidence>
<dbReference type="PANTHER" id="PTHR11129:SF10">
    <property type="entry name" value="PROTEIN PRENYLYLTRANSFERASE SUPERFAMILY PROTEIN"/>
    <property type="match status" value="1"/>
</dbReference>
<dbReference type="FunFam" id="1.25.40.120:FF:000015">
    <property type="entry name" value="Protein prenyltransferase alpha subunit repeat-containing protein 1-B isoform D"/>
    <property type="match status" value="1"/>
</dbReference>
<evidence type="ECO:0000313" key="6">
    <source>
        <dbReference type="Proteomes" id="UP000694240"/>
    </source>
</evidence>
<keyword evidence="3" id="KW-0808">Transferase</keyword>
<dbReference type="GO" id="GO:0005965">
    <property type="term" value="C:protein farnesyltransferase complex"/>
    <property type="evidence" value="ECO:0007669"/>
    <property type="project" value="TreeGrafter"/>
</dbReference>
<dbReference type="AlphaFoldDB" id="A0A8T2C6S1"/>
<dbReference type="PANTHER" id="PTHR11129">
    <property type="entry name" value="PROTEIN FARNESYLTRANSFERASE ALPHA SUBUNIT/RAB GERANYLGERANYL TRANSFERASE ALPHA SUBUNIT"/>
    <property type="match status" value="1"/>
</dbReference>
<dbReference type="Pfam" id="PF01239">
    <property type="entry name" value="PPTA"/>
    <property type="match status" value="2"/>
</dbReference>
<keyword evidence="6" id="KW-1185">Reference proteome</keyword>
<comment type="similarity">
    <text evidence="1">Belongs to the protein prenyltransferase subunit alpha family.</text>
</comment>
<accession>A0A8T2C6S1</accession>
<gene>
    <name evidence="5" type="ORF">ISN45_Aa01g025380</name>
</gene>
<keyword evidence="2" id="KW-0637">Prenyltransferase</keyword>
<protein>
    <submittedName>
        <fullName evidence="5">Protein prenyltransferase alpha subunit</fullName>
    </submittedName>
</protein>
<sequence>MEEVEEEVKRIVEQVKELHDSSTSFVSSSSQEELSLRNRASVVDSSIRRLHSTLASDKHLDPKLFEKLEEDLQRAKCMLADGDTSSFLPSKPQGIDSEEGCFTVLKLFEHVLESDPLIDEVGFIHPSQFNLLDEEAGSSSVYQNELQPNNETSRKFWNQDHKLGISTDILVQLCKDAKHVFLLAFEEYKRHGNACNESQIENFSCSPGTPEIEVMRHSQAVLLLSSDFGTAWNARKLILSKKDQLSAFTEELRLSGLILSNSPKSESTWSHRRWIIKMISQRFSTPQVIITKESELVESIGERSKMNYRAWYHRCWLVSYMAIEQVIQELNKSKRWAGLHVADSSCFHYRRRLMLKILESLYVKGGNAYDKSEARKIWKEELDWNKELVERYVGREALWLHRRFLSLNWIIYFACNDSDVSPEPGESIIMNEEIAIFIDNEIHLLESSMTVLDTKFEDFQAQALHAGVYMLWLTKKMPELWRMVEEKLGTEKVKCVLSTIAQERPSLLHHLVNV</sequence>
<dbReference type="GO" id="GO:0005953">
    <property type="term" value="C:CAAX-protein geranylgeranyltransferase complex"/>
    <property type="evidence" value="ECO:0007669"/>
    <property type="project" value="TreeGrafter"/>
</dbReference>
<comment type="caution">
    <text evidence="5">The sequence shown here is derived from an EMBL/GenBank/DDBJ whole genome shotgun (WGS) entry which is preliminary data.</text>
</comment>
<dbReference type="EMBL" id="JAEFBK010000006">
    <property type="protein sequence ID" value="KAG7593752.1"/>
    <property type="molecule type" value="Genomic_DNA"/>
</dbReference>
<evidence type="ECO:0000256" key="2">
    <source>
        <dbReference type="ARBA" id="ARBA00022602"/>
    </source>
</evidence>